<dbReference type="EMBL" id="GBXM01087983">
    <property type="protein sequence ID" value="JAH20594.1"/>
    <property type="molecule type" value="Transcribed_RNA"/>
</dbReference>
<evidence type="ECO:0000313" key="1">
    <source>
        <dbReference type="EMBL" id="JAH20594.1"/>
    </source>
</evidence>
<protein>
    <submittedName>
        <fullName evidence="1">Uncharacterized protein</fullName>
    </submittedName>
</protein>
<accession>A0A0E9QUT0</accession>
<name>A0A0E9QUT0_ANGAN</name>
<reference evidence="1" key="1">
    <citation type="submission" date="2014-11" db="EMBL/GenBank/DDBJ databases">
        <authorList>
            <person name="Amaro Gonzalez C."/>
        </authorList>
    </citation>
    <scope>NUCLEOTIDE SEQUENCE</scope>
</reference>
<proteinExistence type="predicted"/>
<sequence length="39" mass="4454">MCTFPELCIVRAQQIQQRQAPTNILTLGSEESFLRAEKC</sequence>
<reference evidence="1" key="2">
    <citation type="journal article" date="2015" name="Fish Shellfish Immunol.">
        <title>Early steps in the European eel (Anguilla anguilla)-Vibrio vulnificus interaction in the gills: Role of the RtxA13 toxin.</title>
        <authorList>
            <person name="Callol A."/>
            <person name="Pajuelo D."/>
            <person name="Ebbesson L."/>
            <person name="Teles M."/>
            <person name="MacKenzie S."/>
            <person name="Amaro C."/>
        </authorList>
    </citation>
    <scope>NUCLEOTIDE SEQUENCE</scope>
</reference>
<dbReference type="AlphaFoldDB" id="A0A0E9QUT0"/>
<organism evidence="1">
    <name type="scientific">Anguilla anguilla</name>
    <name type="common">European freshwater eel</name>
    <name type="synonym">Muraena anguilla</name>
    <dbReference type="NCBI Taxonomy" id="7936"/>
    <lineage>
        <taxon>Eukaryota</taxon>
        <taxon>Metazoa</taxon>
        <taxon>Chordata</taxon>
        <taxon>Craniata</taxon>
        <taxon>Vertebrata</taxon>
        <taxon>Euteleostomi</taxon>
        <taxon>Actinopterygii</taxon>
        <taxon>Neopterygii</taxon>
        <taxon>Teleostei</taxon>
        <taxon>Anguilliformes</taxon>
        <taxon>Anguillidae</taxon>
        <taxon>Anguilla</taxon>
    </lineage>
</organism>